<dbReference type="Gene3D" id="2.40.128.110">
    <property type="entry name" value="Lipid/polyisoprenoid-binding, YceI-like"/>
    <property type="match status" value="1"/>
</dbReference>
<dbReference type="SUPFAM" id="SSF101874">
    <property type="entry name" value="YceI-like"/>
    <property type="match status" value="1"/>
</dbReference>
<comment type="caution">
    <text evidence="3">The sequence shown here is derived from an EMBL/GenBank/DDBJ whole genome shotgun (WGS) entry which is preliminary data.</text>
</comment>
<evidence type="ECO:0000259" key="2">
    <source>
        <dbReference type="SMART" id="SM00867"/>
    </source>
</evidence>
<accession>A0A8J3LVV7</accession>
<dbReference type="EMBL" id="BONU01000002">
    <property type="protein sequence ID" value="GIG72090.1"/>
    <property type="molecule type" value="Genomic_DNA"/>
</dbReference>
<reference evidence="3" key="1">
    <citation type="submission" date="2021-01" db="EMBL/GenBank/DDBJ databases">
        <title>Whole genome shotgun sequence of Planosporangium flavigriseum NBRC 105377.</title>
        <authorList>
            <person name="Komaki H."/>
            <person name="Tamura T."/>
        </authorList>
    </citation>
    <scope>NUCLEOTIDE SEQUENCE</scope>
    <source>
        <strain evidence="3">NBRC 105377</strain>
    </source>
</reference>
<sequence>MSASATTRNFAGLTIPTAGTFALDPTHTRVGFVARHLMVSKVRGNFTEVSGEITVAEDPLASSVTVRIPAASIDTRVADRDAHLRSGDFLDVETFPELTFRSTRVLQPSGDRFQLVGELTIRDVTREVTLDVEFEGVAVSPWGQEVIGFNASTEIDREEFGMTWNQALEAGGVLVGKKVKIEIEAEAIRQA</sequence>
<dbReference type="Pfam" id="PF04264">
    <property type="entry name" value="YceI"/>
    <property type="match status" value="1"/>
</dbReference>
<evidence type="ECO:0000313" key="4">
    <source>
        <dbReference type="Proteomes" id="UP000653674"/>
    </source>
</evidence>
<dbReference type="RefSeq" id="WP_168074650.1">
    <property type="nucleotide sequence ID" value="NZ_BAAAQJ010000008.1"/>
</dbReference>
<comment type="similarity">
    <text evidence="1">Belongs to the UPF0312 family.</text>
</comment>
<proteinExistence type="inferred from homology"/>
<evidence type="ECO:0000256" key="1">
    <source>
        <dbReference type="ARBA" id="ARBA00008812"/>
    </source>
</evidence>
<dbReference type="InterPro" id="IPR036761">
    <property type="entry name" value="TTHA0802/YceI-like_sf"/>
</dbReference>
<dbReference type="InterPro" id="IPR007372">
    <property type="entry name" value="Lipid/polyisoprenoid-bd_YceI"/>
</dbReference>
<dbReference type="Proteomes" id="UP000653674">
    <property type="component" value="Unassembled WGS sequence"/>
</dbReference>
<dbReference type="AlphaFoldDB" id="A0A8J3LVV7"/>
<organism evidence="3 4">
    <name type="scientific">Planosporangium flavigriseum</name>
    <dbReference type="NCBI Taxonomy" id="373681"/>
    <lineage>
        <taxon>Bacteria</taxon>
        <taxon>Bacillati</taxon>
        <taxon>Actinomycetota</taxon>
        <taxon>Actinomycetes</taxon>
        <taxon>Micromonosporales</taxon>
        <taxon>Micromonosporaceae</taxon>
        <taxon>Planosporangium</taxon>
    </lineage>
</organism>
<name>A0A8J3LVV7_9ACTN</name>
<feature type="domain" description="Lipid/polyisoprenoid-binding YceI-like" evidence="2">
    <location>
        <begin position="20"/>
        <end position="188"/>
    </location>
</feature>
<evidence type="ECO:0000313" key="3">
    <source>
        <dbReference type="EMBL" id="GIG72090.1"/>
    </source>
</evidence>
<dbReference type="SMART" id="SM00867">
    <property type="entry name" value="YceI"/>
    <property type="match status" value="1"/>
</dbReference>
<gene>
    <name evidence="3" type="ORF">Pfl04_04940</name>
</gene>
<protein>
    <submittedName>
        <fullName evidence="3">Polyisoprenoid-binding protein</fullName>
    </submittedName>
</protein>
<dbReference type="PANTHER" id="PTHR34406">
    <property type="entry name" value="PROTEIN YCEI"/>
    <property type="match status" value="1"/>
</dbReference>
<keyword evidence="4" id="KW-1185">Reference proteome</keyword>
<dbReference type="PANTHER" id="PTHR34406:SF1">
    <property type="entry name" value="PROTEIN YCEI"/>
    <property type="match status" value="1"/>
</dbReference>